<evidence type="ECO:0000313" key="4">
    <source>
        <dbReference type="Proteomes" id="UP000472267"/>
    </source>
</evidence>
<dbReference type="Gene3D" id="3.80.10.10">
    <property type="entry name" value="Ribonuclease Inhibitor"/>
    <property type="match status" value="1"/>
</dbReference>
<evidence type="ECO:0000259" key="2">
    <source>
        <dbReference type="PROSITE" id="PS50181"/>
    </source>
</evidence>
<organism evidence="3 4">
    <name type="scientific">Salarias fasciatus</name>
    <name type="common">Jewelled blenny</name>
    <name type="synonym">Blennius fasciatus</name>
    <dbReference type="NCBI Taxonomy" id="181472"/>
    <lineage>
        <taxon>Eukaryota</taxon>
        <taxon>Metazoa</taxon>
        <taxon>Chordata</taxon>
        <taxon>Craniata</taxon>
        <taxon>Vertebrata</taxon>
        <taxon>Euteleostomi</taxon>
        <taxon>Actinopterygii</taxon>
        <taxon>Neopterygii</taxon>
        <taxon>Teleostei</taxon>
        <taxon>Neoteleostei</taxon>
        <taxon>Acanthomorphata</taxon>
        <taxon>Ovalentaria</taxon>
        <taxon>Blenniimorphae</taxon>
        <taxon>Blenniiformes</taxon>
        <taxon>Blennioidei</taxon>
        <taxon>Blenniidae</taxon>
        <taxon>Salariinae</taxon>
        <taxon>Salarias</taxon>
    </lineage>
</organism>
<dbReference type="InterPro" id="IPR032675">
    <property type="entry name" value="LRR_dom_sf"/>
</dbReference>
<dbReference type="Pfam" id="PF12937">
    <property type="entry name" value="F-box-like"/>
    <property type="match status" value="1"/>
</dbReference>
<keyword evidence="4" id="KW-1185">Reference proteome</keyword>
<dbReference type="AlphaFoldDB" id="A0A672IHE0"/>
<sequence length="331" mass="36446">MLRVPAGLSWDHLPDELLLRVLLHLRLQDLVRVSAVCMRWRRLAFDRCLWSSVDLEGLVHAGPALQQVLKIGVSRLRCPRCCVEELRPLPVTHMDLSSSIIPTPALEGVLRRCTLLQCVSLEGLQLSDSIMASLASNPGLLQLNLSGCSGFSAAPLGAMLRSCSRWLNVSWCHFTADHVKSVVDNVTPAVTRLNLSGYRESLSLDDVKVLVDRCPHIQTLDLSDCTLLTAESFPVLKQLPSLQHLSLSRCYHIHMAALTDVGRTFPSLALLDVFGLGQDAHLPGLKKQMPHIGVNSRPFSGVARPTPAGRLPGTPADRAMWGGRCRLRFRL</sequence>
<dbReference type="Proteomes" id="UP000472267">
    <property type="component" value="Unassembled WGS sequence"/>
</dbReference>
<evidence type="ECO:0000256" key="1">
    <source>
        <dbReference type="ARBA" id="ARBA00022786"/>
    </source>
</evidence>
<keyword evidence="1" id="KW-0833">Ubl conjugation pathway</keyword>
<accession>A0A672IHE0</accession>
<dbReference type="SMART" id="SM00367">
    <property type="entry name" value="LRR_CC"/>
    <property type="match status" value="3"/>
</dbReference>
<dbReference type="SUPFAM" id="SSF81383">
    <property type="entry name" value="F-box domain"/>
    <property type="match status" value="1"/>
</dbReference>
<gene>
    <name evidence="3" type="primary">skp2</name>
</gene>
<dbReference type="InterPro" id="IPR001810">
    <property type="entry name" value="F-box_dom"/>
</dbReference>
<dbReference type="Ensembl" id="ENSSFAT00005042673.1">
    <property type="protein sequence ID" value="ENSSFAP00005041163.1"/>
    <property type="gene ID" value="ENSSFAG00005020479.1"/>
</dbReference>
<dbReference type="OMA" id="NISWCEF"/>
<dbReference type="InterPro" id="IPR036047">
    <property type="entry name" value="F-box-like_dom_sf"/>
</dbReference>
<protein>
    <submittedName>
        <fullName evidence="3">S-phase kinase-associated protein 2, E3 ubiquitin protein ligase</fullName>
    </submittedName>
</protein>
<dbReference type="SMART" id="SM00256">
    <property type="entry name" value="FBOX"/>
    <property type="match status" value="1"/>
</dbReference>
<evidence type="ECO:0000313" key="3">
    <source>
        <dbReference type="Ensembl" id="ENSSFAP00005041163.1"/>
    </source>
</evidence>
<reference evidence="3" key="2">
    <citation type="submission" date="2025-09" db="UniProtKB">
        <authorList>
            <consortium name="Ensembl"/>
        </authorList>
    </citation>
    <scope>IDENTIFICATION</scope>
</reference>
<name>A0A672IHE0_SALFA</name>
<proteinExistence type="predicted"/>
<dbReference type="PROSITE" id="PS50181">
    <property type="entry name" value="FBOX"/>
    <property type="match status" value="1"/>
</dbReference>
<dbReference type="PANTHER" id="PTHR46976">
    <property type="entry name" value="PROTEIN ARABIDILLO 1"/>
    <property type="match status" value="1"/>
</dbReference>
<dbReference type="InterPro" id="IPR006553">
    <property type="entry name" value="Leu-rich_rpt_Cys-con_subtyp"/>
</dbReference>
<reference evidence="3" key="1">
    <citation type="submission" date="2025-08" db="UniProtKB">
        <authorList>
            <consortium name="Ensembl"/>
        </authorList>
    </citation>
    <scope>IDENTIFICATION</scope>
</reference>
<dbReference type="PANTHER" id="PTHR46976:SF1">
    <property type="entry name" value="PROTEIN ARABIDILLO 1"/>
    <property type="match status" value="1"/>
</dbReference>
<dbReference type="SUPFAM" id="SSF52047">
    <property type="entry name" value="RNI-like"/>
    <property type="match status" value="1"/>
</dbReference>
<feature type="domain" description="F-box" evidence="2">
    <location>
        <begin position="7"/>
        <end position="53"/>
    </location>
</feature>
<dbReference type="InParanoid" id="A0A672IHE0"/>